<gene>
    <name evidence="2" type="ORF">MNBD_NITROSPIRAE01-1025</name>
</gene>
<evidence type="ECO:0000259" key="1">
    <source>
        <dbReference type="Pfam" id="PF08484"/>
    </source>
</evidence>
<dbReference type="InterPro" id="IPR013691">
    <property type="entry name" value="MeTrfase_14"/>
</dbReference>
<dbReference type="GO" id="GO:0032259">
    <property type="term" value="P:methylation"/>
    <property type="evidence" value="ECO:0007669"/>
    <property type="project" value="UniProtKB-KW"/>
</dbReference>
<proteinExistence type="predicted"/>
<accession>A0A3B1DH92</accession>
<dbReference type="Pfam" id="PF08484">
    <property type="entry name" value="Methyltransf_14"/>
    <property type="match status" value="1"/>
</dbReference>
<name>A0A3B1DH92_9ZZZZ</name>
<keyword evidence="2" id="KW-0808">Transferase</keyword>
<keyword evidence="2" id="KW-0489">Methyltransferase</keyword>
<feature type="domain" description="C-methyltransferase" evidence="1">
    <location>
        <begin position="1"/>
        <end position="65"/>
    </location>
</feature>
<protein>
    <submittedName>
        <fullName evidence="2">SAM-dependent methyltransferase</fullName>
    </submittedName>
</protein>
<organism evidence="2">
    <name type="scientific">hydrothermal vent metagenome</name>
    <dbReference type="NCBI Taxonomy" id="652676"/>
    <lineage>
        <taxon>unclassified sequences</taxon>
        <taxon>metagenomes</taxon>
        <taxon>ecological metagenomes</taxon>
    </lineage>
</organism>
<dbReference type="Gene3D" id="3.40.50.720">
    <property type="entry name" value="NAD(P)-binding Rossmann-like Domain"/>
    <property type="match status" value="1"/>
</dbReference>
<dbReference type="EMBL" id="UOGF01000071">
    <property type="protein sequence ID" value="VAX31075.1"/>
    <property type="molecule type" value="Genomic_DNA"/>
</dbReference>
<evidence type="ECO:0000313" key="2">
    <source>
        <dbReference type="EMBL" id="VAX31075.1"/>
    </source>
</evidence>
<reference evidence="2" key="1">
    <citation type="submission" date="2018-06" db="EMBL/GenBank/DDBJ databases">
        <authorList>
            <person name="Zhirakovskaya E."/>
        </authorList>
    </citation>
    <scope>NUCLEOTIDE SEQUENCE</scope>
</reference>
<dbReference type="GO" id="GO:0008168">
    <property type="term" value="F:methyltransferase activity"/>
    <property type="evidence" value="ECO:0007669"/>
    <property type="project" value="UniProtKB-KW"/>
</dbReference>
<feature type="non-terminal residue" evidence="2">
    <location>
        <position position="1"/>
    </location>
</feature>
<dbReference type="AlphaFoldDB" id="A0A3B1DH92"/>
<sequence>YAVDRNPYKQGRFLPGSRIPICHPDKIKETKPDYLLILPWNLREEIMDQMAFIREWNGRFVVPIPKLQVFS</sequence>